<comment type="caution">
    <text evidence="2">The sequence shown here is derived from an EMBL/GenBank/DDBJ whole genome shotgun (WGS) entry which is preliminary data.</text>
</comment>
<name>A0ABP1R5Z0_9HEXA</name>
<gene>
    <name evidence="2" type="ORF">ODALV1_LOCUS18935</name>
</gene>
<sequence>MCWITKTGRKGGSGRVRRDIGTYVALSVLKTQERVVGVRREKERRLYRKSRSRAALVMCVVEWGWKSVDSEIVFFALSLLFPPYSNHIHIVLKICAQEGRLQRDIRRNRRTKAHIQSKSRACNIKLGGQTKKSIFSPTKEKRREEDDDGGDQDDDDNIERCRFRCVFTMSIGNWKEKKRKQKVPWFIMLLSLSPFKSFPTSSKRKESKPKQTNKTKISQGKKRTSRLEPTEQGYMTNRMSWLEHKLQSNSVE</sequence>
<proteinExistence type="predicted"/>
<organism evidence="2 3">
    <name type="scientific">Orchesella dallaii</name>
    <dbReference type="NCBI Taxonomy" id="48710"/>
    <lineage>
        <taxon>Eukaryota</taxon>
        <taxon>Metazoa</taxon>
        <taxon>Ecdysozoa</taxon>
        <taxon>Arthropoda</taxon>
        <taxon>Hexapoda</taxon>
        <taxon>Collembola</taxon>
        <taxon>Entomobryomorpha</taxon>
        <taxon>Entomobryoidea</taxon>
        <taxon>Orchesellidae</taxon>
        <taxon>Orchesellinae</taxon>
        <taxon>Orchesella</taxon>
    </lineage>
</organism>
<evidence type="ECO:0000313" key="3">
    <source>
        <dbReference type="Proteomes" id="UP001642540"/>
    </source>
</evidence>
<protein>
    <submittedName>
        <fullName evidence="2">Uncharacterized protein</fullName>
    </submittedName>
</protein>
<dbReference type="Proteomes" id="UP001642540">
    <property type="component" value="Unassembled WGS sequence"/>
</dbReference>
<accession>A0ABP1R5Z0</accession>
<dbReference type="EMBL" id="CAXLJM020000062">
    <property type="protein sequence ID" value="CAL8120279.1"/>
    <property type="molecule type" value="Genomic_DNA"/>
</dbReference>
<feature type="compositionally biased region" description="Basic residues" evidence="1">
    <location>
        <begin position="205"/>
        <end position="224"/>
    </location>
</feature>
<keyword evidence="3" id="KW-1185">Reference proteome</keyword>
<feature type="region of interest" description="Disordered" evidence="1">
    <location>
        <begin position="133"/>
        <end position="154"/>
    </location>
</feature>
<feature type="compositionally biased region" description="Acidic residues" evidence="1">
    <location>
        <begin position="145"/>
        <end position="154"/>
    </location>
</feature>
<evidence type="ECO:0000256" key="1">
    <source>
        <dbReference type="SAM" id="MobiDB-lite"/>
    </source>
</evidence>
<reference evidence="2 3" key="1">
    <citation type="submission" date="2024-08" db="EMBL/GenBank/DDBJ databases">
        <authorList>
            <person name="Cucini C."/>
            <person name="Frati F."/>
        </authorList>
    </citation>
    <scope>NUCLEOTIDE SEQUENCE [LARGE SCALE GENOMIC DNA]</scope>
</reference>
<feature type="region of interest" description="Disordered" evidence="1">
    <location>
        <begin position="198"/>
        <end position="252"/>
    </location>
</feature>
<evidence type="ECO:0000313" key="2">
    <source>
        <dbReference type="EMBL" id="CAL8120279.1"/>
    </source>
</evidence>